<comment type="caution">
    <text evidence="1">The sequence shown here is derived from an EMBL/GenBank/DDBJ whole genome shotgun (WGS) entry which is preliminary data.</text>
</comment>
<gene>
    <name evidence="1" type="ORF">SDC9_111075</name>
</gene>
<organism evidence="1">
    <name type="scientific">bioreactor metagenome</name>
    <dbReference type="NCBI Taxonomy" id="1076179"/>
    <lineage>
        <taxon>unclassified sequences</taxon>
        <taxon>metagenomes</taxon>
        <taxon>ecological metagenomes</taxon>
    </lineage>
</organism>
<proteinExistence type="predicted"/>
<protein>
    <submittedName>
        <fullName evidence="1">Uncharacterized protein</fullName>
    </submittedName>
</protein>
<evidence type="ECO:0000313" key="1">
    <source>
        <dbReference type="EMBL" id="MPM64189.1"/>
    </source>
</evidence>
<name>A0A645BFG5_9ZZZZ</name>
<sequence length="134" mass="13922">MLLDDEVQGVPHLSAAPVHHLLSGLDVVGETVLHQLLHDKGAEELNGHLLGQAALVDLELGADHDDASARVVHALAQQILTETALLAFEHVGEGFEGAVVGAGNGAAAAAVVDEGVHRLLKHPLFVAHDDVRGI</sequence>
<dbReference type="AlphaFoldDB" id="A0A645BFG5"/>
<reference evidence="1" key="1">
    <citation type="submission" date="2019-08" db="EMBL/GenBank/DDBJ databases">
        <authorList>
            <person name="Kucharzyk K."/>
            <person name="Murdoch R.W."/>
            <person name="Higgins S."/>
            <person name="Loffler F."/>
        </authorList>
    </citation>
    <scope>NUCLEOTIDE SEQUENCE</scope>
</reference>
<dbReference type="EMBL" id="VSSQ01019816">
    <property type="protein sequence ID" value="MPM64189.1"/>
    <property type="molecule type" value="Genomic_DNA"/>
</dbReference>
<accession>A0A645BFG5</accession>